<name>A0ABS5W1L9_9SPHN</name>
<evidence type="ECO:0000256" key="8">
    <source>
        <dbReference type="ARBA" id="ARBA00023136"/>
    </source>
</evidence>
<keyword evidence="5" id="KW-0732">Signal</keyword>
<dbReference type="CDD" id="cd01347">
    <property type="entry name" value="ligand_gated_channel"/>
    <property type="match status" value="1"/>
</dbReference>
<keyword evidence="3 10" id="KW-1134">Transmembrane beta strand</keyword>
<dbReference type="InterPro" id="IPR036942">
    <property type="entry name" value="Beta-barrel_TonB_sf"/>
</dbReference>
<dbReference type="SUPFAM" id="SSF56935">
    <property type="entry name" value="Porins"/>
    <property type="match status" value="1"/>
</dbReference>
<evidence type="ECO:0000313" key="15">
    <source>
        <dbReference type="Proteomes" id="UP000811255"/>
    </source>
</evidence>
<evidence type="ECO:0000313" key="14">
    <source>
        <dbReference type="EMBL" id="MBT2133125.1"/>
    </source>
</evidence>
<keyword evidence="7 11" id="KW-0798">TonB box</keyword>
<evidence type="ECO:0000259" key="13">
    <source>
        <dbReference type="Pfam" id="PF07715"/>
    </source>
</evidence>
<gene>
    <name evidence="14" type="ORF">KK137_02155</name>
</gene>
<evidence type="ECO:0000256" key="10">
    <source>
        <dbReference type="PROSITE-ProRule" id="PRU01360"/>
    </source>
</evidence>
<dbReference type="Pfam" id="PF07715">
    <property type="entry name" value="Plug"/>
    <property type="match status" value="1"/>
</dbReference>
<evidence type="ECO:0000256" key="9">
    <source>
        <dbReference type="ARBA" id="ARBA00023237"/>
    </source>
</evidence>
<keyword evidence="8 10" id="KW-0472">Membrane</keyword>
<dbReference type="Gene3D" id="2.40.170.20">
    <property type="entry name" value="TonB-dependent receptor, beta-barrel domain"/>
    <property type="match status" value="1"/>
</dbReference>
<dbReference type="Pfam" id="PF00593">
    <property type="entry name" value="TonB_dep_Rec_b-barrel"/>
    <property type="match status" value="1"/>
</dbReference>
<evidence type="ECO:0000256" key="2">
    <source>
        <dbReference type="ARBA" id="ARBA00022448"/>
    </source>
</evidence>
<sequence length="613" mass="65860">MAQDANTIVVTGTAIPVERVQIGNTLTVIEGETIEARHTAYLQDILREVPGVAVSQGGSFGSLTQVRIRGAEANHVLVLIDGIEVAPVGSGEFDFSTLLADNIERVEILRGPQSGLYGSNALAGVINVITRGGDGPAFDAAAEYGSYDSLFGRAGMTVGDRDTFVSAAAIYRKTDGFSSAAIGTEPDGDRNLTLYWRGGVKLADTARVEASLRFVDKATDTDGFDFTGGPQQGLAIDDDSYSDTRNWSGGVALTLEPIDRWENVLSAAYSGDESTGGFGTIDSFGSEGGRLTLSARSSFGIDTPSFAGAVHNVTIFAEHEEESFRNTFPSDPSQVARQERSLLGIGAEYRLDLFRNLFLRAAIRHDDNEAFGDATTYSVAGSWVLGSTRLHASYGTGVTNPTFFEQFGFVPGTFVGNPDLVPERAKGFDLGVEQRLFDDRVLIDLTYFNSTLENEIVDQFPSIGNDLGESTREGVELSARIDLGPVSIGGSYTHLDAEDADGSPEALRPKNQASFDVNGTFGPAKRGHFSASLIYNGERLDNDFRNYFTNGFVAEKTALDAYTLVRIAAGYRISDKLELFGRLENALDADYEEVLSYGTAGRAIYAGLKFVLP</sequence>
<proteinExistence type="inferred from homology"/>
<keyword evidence="4 10" id="KW-0812">Transmembrane</keyword>
<feature type="domain" description="TonB-dependent receptor plug" evidence="13">
    <location>
        <begin position="23"/>
        <end position="125"/>
    </location>
</feature>
<dbReference type="InterPro" id="IPR000531">
    <property type="entry name" value="Beta-barrel_TonB"/>
</dbReference>
<protein>
    <submittedName>
        <fullName evidence="14">TonB-dependent receptor</fullName>
    </submittedName>
</protein>
<keyword evidence="2 10" id="KW-0813">Transport</keyword>
<comment type="subcellular location">
    <subcellularLocation>
        <location evidence="1 10">Cell outer membrane</location>
        <topology evidence="1 10">Multi-pass membrane protein</topology>
    </subcellularLocation>
</comment>
<keyword evidence="14" id="KW-0675">Receptor</keyword>
<feature type="domain" description="TonB-dependent receptor-like beta-barrel" evidence="12">
    <location>
        <begin position="234"/>
        <end position="585"/>
    </location>
</feature>
<dbReference type="PANTHER" id="PTHR30069:SF53">
    <property type="entry name" value="COLICIN I RECEPTOR-RELATED"/>
    <property type="match status" value="1"/>
</dbReference>
<comment type="similarity">
    <text evidence="10 11">Belongs to the TonB-dependent receptor family.</text>
</comment>
<evidence type="ECO:0000256" key="4">
    <source>
        <dbReference type="ARBA" id="ARBA00022692"/>
    </source>
</evidence>
<dbReference type="InterPro" id="IPR012910">
    <property type="entry name" value="Plug_dom"/>
</dbReference>
<evidence type="ECO:0000256" key="5">
    <source>
        <dbReference type="ARBA" id="ARBA00022729"/>
    </source>
</evidence>
<dbReference type="EMBL" id="JAHFVK010000001">
    <property type="protein sequence ID" value="MBT2133125.1"/>
    <property type="molecule type" value="Genomic_DNA"/>
</dbReference>
<keyword evidence="9 10" id="KW-0998">Cell outer membrane</keyword>
<keyword evidence="15" id="KW-1185">Reference proteome</keyword>
<evidence type="ECO:0000256" key="3">
    <source>
        <dbReference type="ARBA" id="ARBA00022452"/>
    </source>
</evidence>
<evidence type="ECO:0000256" key="1">
    <source>
        <dbReference type="ARBA" id="ARBA00004571"/>
    </source>
</evidence>
<dbReference type="Gene3D" id="2.170.130.10">
    <property type="entry name" value="TonB-dependent receptor, plug domain"/>
    <property type="match status" value="1"/>
</dbReference>
<evidence type="ECO:0000256" key="11">
    <source>
        <dbReference type="RuleBase" id="RU003357"/>
    </source>
</evidence>
<keyword evidence="6" id="KW-0406">Ion transport</keyword>
<comment type="caution">
    <text evidence="14">The sequence shown here is derived from an EMBL/GenBank/DDBJ whole genome shotgun (WGS) entry which is preliminary data.</text>
</comment>
<dbReference type="PANTHER" id="PTHR30069">
    <property type="entry name" value="TONB-DEPENDENT OUTER MEMBRANE RECEPTOR"/>
    <property type="match status" value="1"/>
</dbReference>
<reference evidence="14 15" key="1">
    <citation type="submission" date="2021-05" db="EMBL/GenBank/DDBJ databases">
        <title>Croceibacterium sp. LX-88 genome sequence.</title>
        <authorList>
            <person name="Luo X."/>
        </authorList>
    </citation>
    <scope>NUCLEOTIDE SEQUENCE [LARGE SCALE GENOMIC DNA]</scope>
    <source>
        <strain evidence="14 15">LX-88</strain>
    </source>
</reference>
<accession>A0ABS5W1L9</accession>
<dbReference type="Proteomes" id="UP000811255">
    <property type="component" value="Unassembled WGS sequence"/>
</dbReference>
<organism evidence="14 15">
    <name type="scientific">Croceibacterium selenioxidans</name>
    <dbReference type="NCBI Taxonomy" id="2838833"/>
    <lineage>
        <taxon>Bacteria</taxon>
        <taxon>Pseudomonadati</taxon>
        <taxon>Pseudomonadota</taxon>
        <taxon>Alphaproteobacteria</taxon>
        <taxon>Sphingomonadales</taxon>
        <taxon>Erythrobacteraceae</taxon>
        <taxon>Croceibacterium</taxon>
    </lineage>
</organism>
<dbReference type="RefSeq" id="WP_214534407.1">
    <property type="nucleotide sequence ID" value="NZ_JAHFVK010000001.1"/>
</dbReference>
<dbReference type="InterPro" id="IPR039426">
    <property type="entry name" value="TonB-dep_rcpt-like"/>
</dbReference>
<evidence type="ECO:0000256" key="7">
    <source>
        <dbReference type="ARBA" id="ARBA00023077"/>
    </source>
</evidence>
<dbReference type="PROSITE" id="PS52016">
    <property type="entry name" value="TONB_DEPENDENT_REC_3"/>
    <property type="match status" value="1"/>
</dbReference>
<dbReference type="InterPro" id="IPR037066">
    <property type="entry name" value="Plug_dom_sf"/>
</dbReference>
<evidence type="ECO:0000259" key="12">
    <source>
        <dbReference type="Pfam" id="PF00593"/>
    </source>
</evidence>
<evidence type="ECO:0000256" key="6">
    <source>
        <dbReference type="ARBA" id="ARBA00023065"/>
    </source>
</evidence>